<evidence type="ECO:0000313" key="10">
    <source>
        <dbReference type="EMBL" id="AEP28287.1"/>
    </source>
</evidence>
<dbReference type="Pfam" id="PF00664">
    <property type="entry name" value="ABC_membrane"/>
    <property type="match status" value="1"/>
</dbReference>
<feature type="transmembrane region" description="Helical" evidence="7">
    <location>
        <begin position="173"/>
        <end position="194"/>
    </location>
</feature>
<dbReference type="InterPro" id="IPR011527">
    <property type="entry name" value="ABC1_TM_dom"/>
</dbReference>
<dbReference type="AlphaFoldDB" id="G4QIU8"/>
<evidence type="ECO:0000259" key="8">
    <source>
        <dbReference type="PROSITE" id="PS50893"/>
    </source>
</evidence>
<protein>
    <submittedName>
        <fullName evidence="10">MdlB protein</fullName>
    </submittedName>
</protein>
<feature type="transmembrane region" description="Helical" evidence="7">
    <location>
        <begin position="249"/>
        <end position="274"/>
    </location>
</feature>
<keyword evidence="4" id="KW-0067">ATP-binding</keyword>
<keyword evidence="5 7" id="KW-1133">Transmembrane helix</keyword>
<feature type="domain" description="ABC transmembrane type-1" evidence="9">
    <location>
        <begin position="31"/>
        <end position="319"/>
    </location>
</feature>
<reference evidence="10 11" key="1">
    <citation type="journal article" date="2011" name="J. Bacteriol.">
        <title>Complete genome sequence of seawater bacterium Glaciecola nitratireducens FR1064T.</title>
        <authorList>
            <person name="Bian F."/>
            <person name="Qin Q.L."/>
            <person name="Xie B.B."/>
            <person name="Shu Y.L."/>
            <person name="Zhang X.Y."/>
            <person name="Yu Y."/>
            <person name="Chen B."/>
            <person name="Chen X.L."/>
            <person name="Zhou B.C."/>
            <person name="Zhang Y.Z."/>
        </authorList>
    </citation>
    <scope>NUCLEOTIDE SEQUENCE [LARGE SCALE GENOMIC DNA]</scope>
    <source>
        <strain evidence="11">JCM 12485 / KCTC 12276 / FR1064</strain>
    </source>
</reference>
<dbReference type="InterPro" id="IPR027417">
    <property type="entry name" value="P-loop_NTPase"/>
</dbReference>
<dbReference type="PROSITE" id="PS50929">
    <property type="entry name" value="ABC_TM1F"/>
    <property type="match status" value="1"/>
</dbReference>
<dbReference type="CDD" id="cd18584">
    <property type="entry name" value="ABC_6TM_AarD_CydD"/>
    <property type="match status" value="1"/>
</dbReference>
<keyword evidence="2 7" id="KW-0812">Transmembrane</keyword>
<dbReference type="PANTHER" id="PTHR24221:SF261">
    <property type="entry name" value="GLUTATHIONE_L-CYSTEINE TRANSPORT SYSTEM ATP-BINDING_PERMEASE PROTEIN CYDD"/>
    <property type="match status" value="1"/>
</dbReference>
<evidence type="ECO:0000313" key="11">
    <source>
        <dbReference type="Proteomes" id="UP000009282"/>
    </source>
</evidence>
<accession>G4QIU8</accession>
<comment type="subcellular location">
    <subcellularLocation>
        <location evidence="1">Cell membrane</location>
        <topology evidence="1">Multi-pass membrane protein</topology>
    </subcellularLocation>
</comment>
<dbReference type="PANTHER" id="PTHR24221">
    <property type="entry name" value="ATP-BINDING CASSETTE SUB-FAMILY B"/>
    <property type="match status" value="1"/>
</dbReference>
<dbReference type="InterPro" id="IPR014216">
    <property type="entry name" value="ABC_transptr_CydD"/>
</dbReference>
<feature type="domain" description="ABC transporter" evidence="8">
    <location>
        <begin position="366"/>
        <end position="576"/>
    </location>
</feature>
<evidence type="ECO:0000256" key="4">
    <source>
        <dbReference type="ARBA" id="ARBA00022840"/>
    </source>
</evidence>
<dbReference type="RefSeq" id="WP_014107166.1">
    <property type="nucleotide sequence ID" value="NC_016041.1"/>
</dbReference>
<feature type="transmembrane region" description="Helical" evidence="7">
    <location>
        <begin position="149"/>
        <end position="167"/>
    </location>
</feature>
<dbReference type="GO" id="GO:0042883">
    <property type="term" value="P:cysteine transport"/>
    <property type="evidence" value="ECO:0007669"/>
    <property type="project" value="InterPro"/>
</dbReference>
<dbReference type="OrthoDB" id="9806127at2"/>
<dbReference type="SUPFAM" id="SSF90123">
    <property type="entry name" value="ABC transporter transmembrane region"/>
    <property type="match status" value="1"/>
</dbReference>
<name>G4QIU8_GLANF</name>
<feature type="transmembrane region" description="Helical" evidence="7">
    <location>
        <begin position="280"/>
        <end position="300"/>
    </location>
</feature>
<dbReference type="PROSITE" id="PS00211">
    <property type="entry name" value="ABC_TRANSPORTER_1"/>
    <property type="match status" value="1"/>
</dbReference>
<dbReference type="InterPro" id="IPR003593">
    <property type="entry name" value="AAA+_ATPase"/>
</dbReference>
<dbReference type="Gene3D" id="1.20.1560.10">
    <property type="entry name" value="ABC transporter type 1, transmembrane domain"/>
    <property type="match status" value="1"/>
</dbReference>
<dbReference type="GO" id="GO:0140359">
    <property type="term" value="F:ABC-type transporter activity"/>
    <property type="evidence" value="ECO:0007669"/>
    <property type="project" value="InterPro"/>
</dbReference>
<dbReference type="GO" id="GO:0005524">
    <property type="term" value="F:ATP binding"/>
    <property type="evidence" value="ECO:0007669"/>
    <property type="project" value="UniProtKB-KW"/>
</dbReference>
<dbReference type="InterPro" id="IPR036640">
    <property type="entry name" value="ABC1_TM_sf"/>
</dbReference>
<dbReference type="EMBL" id="CP003060">
    <property type="protein sequence ID" value="AEP28287.1"/>
    <property type="molecule type" value="Genomic_DNA"/>
</dbReference>
<dbReference type="KEGG" id="gni:GNIT_0133"/>
<evidence type="ECO:0000256" key="1">
    <source>
        <dbReference type="ARBA" id="ARBA00004651"/>
    </source>
</evidence>
<evidence type="ECO:0000256" key="5">
    <source>
        <dbReference type="ARBA" id="ARBA00022989"/>
    </source>
</evidence>
<dbReference type="NCBIfam" id="TIGR02857">
    <property type="entry name" value="CydD"/>
    <property type="match status" value="1"/>
</dbReference>
<organism evidence="10 11">
    <name type="scientific">Glaciecola nitratireducens (strain JCM 12485 / KCTC 12276 / FR1064)</name>
    <dbReference type="NCBI Taxonomy" id="1085623"/>
    <lineage>
        <taxon>Bacteria</taxon>
        <taxon>Pseudomonadati</taxon>
        <taxon>Pseudomonadota</taxon>
        <taxon>Gammaproteobacteria</taxon>
        <taxon>Alteromonadales</taxon>
        <taxon>Alteromonadaceae</taxon>
        <taxon>Brumicola</taxon>
    </lineage>
</organism>
<dbReference type="HOGENOM" id="CLU_000604_84_9_6"/>
<dbReference type="InterPro" id="IPR017871">
    <property type="entry name" value="ABC_transporter-like_CS"/>
</dbReference>
<evidence type="ECO:0000256" key="3">
    <source>
        <dbReference type="ARBA" id="ARBA00022741"/>
    </source>
</evidence>
<feature type="transmembrane region" description="Helical" evidence="7">
    <location>
        <begin position="26"/>
        <end position="49"/>
    </location>
</feature>
<dbReference type="InterPro" id="IPR039421">
    <property type="entry name" value="Type_1_exporter"/>
</dbReference>
<evidence type="ECO:0000259" key="9">
    <source>
        <dbReference type="PROSITE" id="PS50929"/>
    </source>
</evidence>
<dbReference type="GO" id="GO:0034040">
    <property type="term" value="F:ATPase-coupled lipid transmembrane transporter activity"/>
    <property type="evidence" value="ECO:0007669"/>
    <property type="project" value="TreeGrafter"/>
</dbReference>
<dbReference type="InterPro" id="IPR003439">
    <property type="entry name" value="ABC_transporter-like_ATP-bd"/>
</dbReference>
<dbReference type="Gene3D" id="3.40.50.300">
    <property type="entry name" value="P-loop containing nucleotide triphosphate hydrolases"/>
    <property type="match status" value="1"/>
</dbReference>
<sequence>MSKALILRPAQTGRHFLSSHANKQRLALSMAVIAGALSTVFMLIQWLSFSFLAEKIIVDDASLNTLNHLFIWFTAALLIRTLLTRLQTVFSQTASLHVRRSIRSAILGHWRISSPINLKETSVGASAAQWVEEVEAMDGYFSRYWPQQMLALISPLLILCVVAYLNWLCAVLLLISAPLIPLFMILVGMGAERLNQKYSTIRQRLAGHFLDRVVNLTTIKMLGAENDVFEEVGEHSDNYRKVIMKTLKLAFLSSTVLEFFTSIAIASLAIYIGFSLYGAITWGPADSLTLFTGLVILILAPEFFQPLRNLSQYYHDRATAIGAANNLVVLLNEGSESQVYNERKNLNEQLSSEIGTSKKPDCKARIEFHKLCVAFQENHALTAPINTALNTGQTLVITGNSGSGKSTLLNIIAGYIPVTHGELHFYPCHDLPIAYLPQNAWIKNDTIYNNLTALAPNASKKDMLDALDTLGLASELALNHSGLDTVIGEHGQGLSGGQMQRIALARVLLNPAPIVLLDEPSAKLDLISKKFIIKALQTLKPDVILVIATHDPSLISIADIHLNLDTLKEVENAVLV</sequence>
<evidence type="ECO:0000256" key="2">
    <source>
        <dbReference type="ARBA" id="ARBA00022692"/>
    </source>
</evidence>
<evidence type="ECO:0000256" key="7">
    <source>
        <dbReference type="SAM" id="Phobius"/>
    </source>
</evidence>
<dbReference type="eggNOG" id="COG4988">
    <property type="taxonomic scope" value="Bacteria"/>
</dbReference>
<proteinExistence type="predicted"/>
<keyword evidence="6 7" id="KW-0472">Membrane</keyword>
<evidence type="ECO:0000256" key="6">
    <source>
        <dbReference type="ARBA" id="ARBA00023136"/>
    </source>
</evidence>
<feature type="transmembrane region" description="Helical" evidence="7">
    <location>
        <begin position="69"/>
        <end position="90"/>
    </location>
</feature>
<dbReference type="Proteomes" id="UP000009282">
    <property type="component" value="Chromosome"/>
</dbReference>
<gene>
    <name evidence="10" type="ordered locus">GNIT_0133</name>
</gene>
<keyword evidence="3" id="KW-0547">Nucleotide-binding</keyword>
<dbReference type="PROSITE" id="PS50893">
    <property type="entry name" value="ABC_TRANSPORTER_2"/>
    <property type="match status" value="1"/>
</dbReference>
<dbReference type="GO" id="GO:0016887">
    <property type="term" value="F:ATP hydrolysis activity"/>
    <property type="evidence" value="ECO:0007669"/>
    <property type="project" value="InterPro"/>
</dbReference>
<dbReference type="SMART" id="SM00382">
    <property type="entry name" value="AAA"/>
    <property type="match status" value="1"/>
</dbReference>
<dbReference type="GO" id="GO:0005886">
    <property type="term" value="C:plasma membrane"/>
    <property type="evidence" value="ECO:0007669"/>
    <property type="project" value="UniProtKB-SubCell"/>
</dbReference>
<dbReference type="STRING" id="1085623.GNIT_0133"/>
<keyword evidence="11" id="KW-1185">Reference proteome</keyword>
<dbReference type="Pfam" id="PF00005">
    <property type="entry name" value="ABC_tran"/>
    <property type="match status" value="1"/>
</dbReference>
<dbReference type="SUPFAM" id="SSF52540">
    <property type="entry name" value="P-loop containing nucleoside triphosphate hydrolases"/>
    <property type="match status" value="1"/>
</dbReference>